<comment type="caution">
    <text evidence="2">The sequence shown here is derived from an EMBL/GenBank/DDBJ whole genome shotgun (WGS) entry which is preliminary data.</text>
</comment>
<dbReference type="AlphaFoldDB" id="A0A9P1CFD6"/>
<accession>A0A9P1CFD6</accession>
<organism evidence="2">
    <name type="scientific">Cladocopium goreaui</name>
    <dbReference type="NCBI Taxonomy" id="2562237"/>
    <lineage>
        <taxon>Eukaryota</taxon>
        <taxon>Sar</taxon>
        <taxon>Alveolata</taxon>
        <taxon>Dinophyceae</taxon>
        <taxon>Suessiales</taxon>
        <taxon>Symbiodiniaceae</taxon>
        <taxon>Cladocopium</taxon>
    </lineage>
</organism>
<reference evidence="2" key="1">
    <citation type="submission" date="2022-10" db="EMBL/GenBank/DDBJ databases">
        <authorList>
            <person name="Chen Y."/>
            <person name="Dougan E. K."/>
            <person name="Chan C."/>
            <person name="Rhodes N."/>
            <person name="Thang M."/>
        </authorList>
    </citation>
    <scope>NUCLEOTIDE SEQUENCE</scope>
</reference>
<keyword evidence="4" id="KW-1185">Reference proteome</keyword>
<dbReference type="EMBL" id="CAMXCT030001471">
    <property type="protein sequence ID" value="CAL4777718.1"/>
    <property type="molecule type" value="Genomic_DNA"/>
</dbReference>
<reference evidence="3 4" key="2">
    <citation type="submission" date="2024-05" db="EMBL/GenBank/DDBJ databases">
        <authorList>
            <person name="Chen Y."/>
            <person name="Shah S."/>
            <person name="Dougan E. K."/>
            <person name="Thang M."/>
            <person name="Chan C."/>
        </authorList>
    </citation>
    <scope>NUCLEOTIDE SEQUENCE [LARGE SCALE GENOMIC DNA]</scope>
</reference>
<feature type="region of interest" description="Disordered" evidence="1">
    <location>
        <begin position="463"/>
        <end position="485"/>
    </location>
</feature>
<dbReference type="OrthoDB" id="419420at2759"/>
<gene>
    <name evidence="2" type="ORF">C1SCF055_LOCUS17399</name>
</gene>
<dbReference type="Proteomes" id="UP001152797">
    <property type="component" value="Unassembled WGS sequence"/>
</dbReference>
<proteinExistence type="predicted"/>
<dbReference type="EMBL" id="CAMXCT010001471">
    <property type="protein sequence ID" value="CAI3990406.1"/>
    <property type="molecule type" value="Genomic_DNA"/>
</dbReference>
<protein>
    <submittedName>
        <fullName evidence="2">Uncharacterized protein</fullName>
    </submittedName>
</protein>
<feature type="region of interest" description="Disordered" evidence="1">
    <location>
        <begin position="581"/>
        <end position="624"/>
    </location>
</feature>
<name>A0A9P1CFD6_9DINO</name>
<evidence type="ECO:0000313" key="3">
    <source>
        <dbReference type="EMBL" id="CAL4777718.1"/>
    </source>
</evidence>
<feature type="region of interest" description="Disordered" evidence="1">
    <location>
        <begin position="25"/>
        <end position="63"/>
    </location>
</feature>
<evidence type="ECO:0000313" key="2">
    <source>
        <dbReference type="EMBL" id="CAI3990406.1"/>
    </source>
</evidence>
<sequence length="1270" mass="141643">MVLTPEKTRRPDKWDNFDAHLNRFDHMIRQQDQPAAPEQSNPSTPRRNSGQSHPATPISNCQEPAVSGRGNMFSIEDVKTLLQAAMLCFPNEFHRPIQRHAQNVLKCGTYVELVDVLLWCQRLAVKPVFLLNTEADIQDAEPADEYVSKVLGPDCPASAHWWDDSCATFAFALTRRDFRASDDPCAWNHWVACLPSSELKLADRILLLQGEGERLSRFYLEQVQHTEDETVVESLLTEKEHATDRLNNLQKFTRRVHSSSGLFPCDVGADGNCGLWAFMSLMCQARMEQLLKSPSAPDATESDMNEMKSLRQQLSFAWLSVASDESWGKLYGLMASDVANPGVRAEGVDKPDKDDLVEKMEMTPERKQRLESVYKNFTPPRVPKPSHARPGAGLVRPRLADGPALPLSKTLPTSASIQTEVKDVKVKLEPGVSAPKQGILAGAIDPIQHGLAFMQQPGVKVKEEISEDGKTKTKKSKRKQTSREDLSVRIEKKNKAWRLNAARSHCAELRVHSAAFLSAHSKNKVLRGAPDCKNGGWHKLLWKLLDGEVPVDCAQCRKLLEKADFKMEDFQRDVNPATTTLFKEDKADQEVQVVESQDQHRAEDADQDDETEGNEGSVLDQVRANPHLELLPENSHKRRFPVKCNLCFRKHSRAHAIFDLVNLKKAKMLRQHLKTHTHRAKLAEWQANQVPVDLTAGASGTPGFVPCEGLSLPHCEGSKLYEMQNAYKLWAAYNSSRGIQSAWKDKQEEFGHTYTYDIRTDSHAIRHQSCAQPLLPFSPKSRPVCAKCSSLSNDRSVLRMVARFYLKHAATRLLSAKLFQTDETQSVVDEIRASPVCKYGFGDEAEGIIAADTNRLQRFVKTQFLCIPARHRSCQLQDFISGKVFPCVQVATSGWSGTVVTQAHDIAHKLRSGNLSSLEDLNMKMGCAVAAGQLNSHPLVQGILIAALEQQKRLEHGVESMKGLKVSELELSRMSEAGVMLSAAACNKHLLKAFGLAWALPHLPLARLHEKGLPEPFLSVAQDNILSTNASIISDMLQCKTRNEDIQVNPRRLSLAFDKTYLIKGLDIVQIRVGKGYVGAAFDIASLELNQGQGDSKQLSGFLPLLGQKDEKDILNAPGWDPPETEPVPIELDEGDNAQDDSWDAAKVDLATEVCEFLMWCPSLKGLPKMSACSIPLSYEIDKLQMLRLLGHVLEEGGAHIRTIVFDNQSNHNLIKAMLLGKPNVLPKEVLESLPFWSRLEFVNFPETCMPKFPYSRPYIGADALLPGCH</sequence>
<dbReference type="EMBL" id="CAMXCT020001471">
    <property type="protein sequence ID" value="CAL1143781.1"/>
    <property type="molecule type" value="Genomic_DNA"/>
</dbReference>
<evidence type="ECO:0000313" key="4">
    <source>
        <dbReference type="Proteomes" id="UP001152797"/>
    </source>
</evidence>
<feature type="compositionally biased region" description="Polar residues" evidence="1">
    <location>
        <begin position="30"/>
        <end position="62"/>
    </location>
</feature>
<evidence type="ECO:0000256" key="1">
    <source>
        <dbReference type="SAM" id="MobiDB-lite"/>
    </source>
</evidence>